<accession>Q5YMB4</accession>
<name>Q5YMB4_NOCFA</name>
<dbReference type="KEGG" id="nfa:PNF1_1520"/>
<keyword evidence="2" id="KW-0614">Plasmid</keyword>
<proteinExistence type="predicted"/>
<organism evidence="2 3">
    <name type="scientific">Nocardia farcinica (strain IFM 10152)</name>
    <dbReference type="NCBI Taxonomy" id="247156"/>
    <lineage>
        <taxon>Bacteria</taxon>
        <taxon>Bacillati</taxon>
        <taxon>Actinomycetota</taxon>
        <taxon>Actinomycetes</taxon>
        <taxon>Mycobacteriales</taxon>
        <taxon>Nocardiaceae</taxon>
        <taxon>Nocardia</taxon>
    </lineage>
</organism>
<sequence length="503" mass="49778">MQKLKEGSAMTTLGPAAASACSDKAETPIPYSGSRRVGTPRSAAHRRSTGIRTDLIRVAVAPAVATAVLMTACGVAQAAPSGQPGITGPAEPQEQPGVSTAPVLPPKPQSQSPLGVILPDPPSHAPSEYETAPPSGGVQVGPYYDTPAPSTPAPQTYYYVEPTPQYRAPAPEPSLGEELLTLHAPAPVPEKPKYWVPVGPERIGSKRASIPTPDWVPIDVAWKANAYISEAQQATNTALQSVGIAPSRADALAGGTVIGAAAGTCIGATVIGVPAAVFGGIAGGLIGGTIGGIAGAAMGTLIPVPVIGTVTSGVAGTAIGAAAGAAAGAAIVGIPAAIAGGVAGGAIGGLVGFVLLADDGSEYTGPAPDGEIPMEEREVPPPGPTLADQFSEQAAVAVDAGEQAVDWVQEQPGGEQVLEQAAAVVDQVDQWAQSEPTVTQAVGVVEQVAQDVVAAAQAAPETAAVADAVVEAVTEQPAFTPDQLGPLTDAANGALAAVQGLVR</sequence>
<dbReference type="eggNOG" id="ENOG5033RMD">
    <property type="taxonomic scope" value="Bacteria"/>
</dbReference>
<gene>
    <name evidence="2" type="ordered locus">PNF1_1520</name>
</gene>
<dbReference type="EMBL" id="AP006619">
    <property type="protein sequence ID" value="BAD60677.1"/>
    <property type="molecule type" value="Genomic_DNA"/>
</dbReference>
<evidence type="ECO:0000313" key="2">
    <source>
        <dbReference type="EMBL" id="BAD60677.1"/>
    </source>
</evidence>
<keyword evidence="3" id="KW-1185">Reference proteome</keyword>
<dbReference type="PROSITE" id="PS51257">
    <property type="entry name" value="PROKAR_LIPOPROTEIN"/>
    <property type="match status" value="1"/>
</dbReference>
<evidence type="ECO:0008006" key="4">
    <source>
        <dbReference type="Google" id="ProtNLM"/>
    </source>
</evidence>
<dbReference type="Proteomes" id="UP000006820">
    <property type="component" value="Plasmid pNF1"/>
</dbReference>
<geneLocation type="plasmid" evidence="2 3">
    <name>pNF1</name>
</geneLocation>
<evidence type="ECO:0000313" key="3">
    <source>
        <dbReference type="Proteomes" id="UP000006820"/>
    </source>
</evidence>
<evidence type="ECO:0000256" key="1">
    <source>
        <dbReference type="SAM" id="MobiDB-lite"/>
    </source>
</evidence>
<feature type="region of interest" description="Disordered" evidence="1">
    <location>
        <begin position="78"/>
        <end position="147"/>
    </location>
</feature>
<dbReference type="HOGENOM" id="CLU_541669_0_0_11"/>
<dbReference type="AlphaFoldDB" id="Q5YMB4"/>
<feature type="region of interest" description="Disordered" evidence="1">
    <location>
        <begin position="1"/>
        <end position="48"/>
    </location>
</feature>
<protein>
    <recommendedName>
        <fullName evidence="4">Insoluble domain protein</fullName>
    </recommendedName>
</protein>
<reference evidence="2 3" key="1">
    <citation type="journal article" date="2004" name="Proc. Natl. Acad. Sci. U.S.A.">
        <title>The complete genomic sequence of Nocardia farcinica IFM 10152.</title>
        <authorList>
            <person name="Ishikawa J."/>
            <person name="Yamashita A."/>
            <person name="Mikami Y."/>
            <person name="Hoshino Y."/>
            <person name="Kurita H."/>
            <person name="Hotta K."/>
            <person name="Shiba T."/>
            <person name="Hattori M."/>
        </authorList>
    </citation>
    <scope>NUCLEOTIDE SEQUENCE [LARGE SCALE GENOMIC DNA]</scope>
    <source>
        <strain evidence="2 3">IFM 10152</strain>
        <plasmid evidence="3">Plasmid pNF1</plasmid>
    </source>
</reference>